<feature type="transmembrane region" description="Helical" evidence="2">
    <location>
        <begin position="20"/>
        <end position="45"/>
    </location>
</feature>
<feature type="region of interest" description="Disordered" evidence="1">
    <location>
        <begin position="114"/>
        <end position="150"/>
    </location>
</feature>
<keyword evidence="2" id="KW-1133">Transmembrane helix</keyword>
<protein>
    <recommendedName>
        <fullName evidence="5">PA14 domain-containing protein</fullName>
    </recommendedName>
</protein>
<organism evidence="3 4">
    <name type="scientific">Luteolibacter arcticus</name>
    <dbReference type="NCBI Taxonomy" id="1581411"/>
    <lineage>
        <taxon>Bacteria</taxon>
        <taxon>Pseudomonadati</taxon>
        <taxon>Verrucomicrobiota</taxon>
        <taxon>Verrucomicrobiia</taxon>
        <taxon>Verrucomicrobiales</taxon>
        <taxon>Verrucomicrobiaceae</taxon>
        <taxon>Luteolibacter</taxon>
    </lineage>
</organism>
<dbReference type="Proteomes" id="UP001320876">
    <property type="component" value="Unassembled WGS sequence"/>
</dbReference>
<comment type="caution">
    <text evidence="3">The sequence shown here is derived from an EMBL/GenBank/DDBJ whole genome shotgun (WGS) entry which is preliminary data.</text>
</comment>
<accession>A0ABT3GGY1</accession>
<evidence type="ECO:0000256" key="2">
    <source>
        <dbReference type="SAM" id="Phobius"/>
    </source>
</evidence>
<proteinExistence type="predicted"/>
<keyword evidence="2" id="KW-0472">Membrane</keyword>
<keyword evidence="2" id="KW-0812">Transmembrane</keyword>
<feature type="compositionally biased region" description="Gly residues" evidence="1">
    <location>
        <begin position="118"/>
        <end position="149"/>
    </location>
</feature>
<evidence type="ECO:0000313" key="3">
    <source>
        <dbReference type="EMBL" id="MCW1922874.1"/>
    </source>
</evidence>
<keyword evidence="4" id="KW-1185">Reference proteome</keyword>
<evidence type="ECO:0000313" key="4">
    <source>
        <dbReference type="Proteomes" id="UP001320876"/>
    </source>
</evidence>
<evidence type="ECO:0000256" key="1">
    <source>
        <dbReference type="SAM" id="MobiDB-lite"/>
    </source>
</evidence>
<name>A0ABT3GGY1_9BACT</name>
<dbReference type="EMBL" id="JAPDDT010000003">
    <property type="protein sequence ID" value="MCW1922874.1"/>
    <property type="molecule type" value="Genomic_DNA"/>
</dbReference>
<gene>
    <name evidence="3" type="ORF">OKA05_09955</name>
</gene>
<evidence type="ECO:0008006" key="5">
    <source>
        <dbReference type="Google" id="ProtNLM"/>
    </source>
</evidence>
<reference evidence="3 4" key="1">
    <citation type="submission" date="2022-10" db="EMBL/GenBank/DDBJ databases">
        <title>Luteolibacter arcticus strain CCTCC AB 2014275, whole genome shotgun sequencing project.</title>
        <authorList>
            <person name="Zhao G."/>
            <person name="Shen L."/>
        </authorList>
    </citation>
    <scope>NUCLEOTIDE SEQUENCE [LARGE SCALE GENOMIC DNA]</scope>
    <source>
        <strain evidence="3 4">CCTCC AB 2014275</strain>
    </source>
</reference>
<sequence length="419" mass="45009">MNAESPIQFEAGKKTRRFAWGAFSISVLVHGIFVLLAIFYFYTWIKQPPPEVTNPGGGGGGNKGASATRIQTRAHAVAPAMTPGKVTVAGVISDVVLPDSTIEMMDVGMPSSVMASSGEGGGSNGGKGLGIGSGVGSSTGMGSGPGVGNGFMDTTPFGSREEVAGAMPGRFYDFKQTRQGKAVEDYVVTRYEDFGSRVTKIHDGNFRPTAFRKFFEAPDILHLTQIAIPLSDAGSAPKFFNVADKVKPSGWLIHYRGEVVCNRDVNFRFVGTGDDYLGVFVKGRCKLVAAWPGVRPHVIGKWEPAEPISTSAPTPLPGGPLTSGDWIRAKKGEKLELDIGIGECPGGKVGFVLMIEEKDVEYRTTSNGQKVLPLFTTESITDTVRERVVADFPNWEFEWDKVPVFPVSKDNKIGADFFK</sequence>
<dbReference type="RefSeq" id="WP_264486980.1">
    <property type="nucleotide sequence ID" value="NZ_JAPDDT010000003.1"/>
</dbReference>